<dbReference type="SUPFAM" id="SSF81301">
    <property type="entry name" value="Nucleotidyltransferase"/>
    <property type="match status" value="1"/>
</dbReference>
<dbReference type="InterPro" id="IPR043519">
    <property type="entry name" value="NT_sf"/>
</dbReference>
<dbReference type="Proteomes" id="UP001500620">
    <property type="component" value="Unassembled WGS sequence"/>
</dbReference>
<evidence type="ECO:0000313" key="1">
    <source>
        <dbReference type="EMBL" id="GAA4245476.1"/>
    </source>
</evidence>
<evidence type="ECO:0008006" key="3">
    <source>
        <dbReference type="Google" id="ProtNLM"/>
    </source>
</evidence>
<dbReference type="EMBL" id="BAABAT010000002">
    <property type="protein sequence ID" value="GAA4245476.1"/>
    <property type="molecule type" value="Genomic_DNA"/>
</dbReference>
<accession>A0ABP8CZY1</accession>
<dbReference type="RefSeq" id="WP_345122268.1">
    <property type="nucleotide sequence ID" value="NZ_BAABAT010000002.1"/>
</dbReference>
<proteinExistence type="predicted"/>
<sequence>MNHNGALTPFRDPADLRRILTLLLDLLDPRAQGFEYRLVGTAAALAQGVPLPTGDIDILMHHRADVDRFAAALSSYRCLSPPEWLPAAAQYFTHFDLEGYEVGASTVEHPTSADTLECIGTGPWTHYVEVPLDRHTVPAVRLELRLVSELVRNRPDRYTPLLAHMRTHTPDRALIERAMHDRNVPEDLRQHVTAQLTPA</sequence>
<keyword evidence="2" id="KW-1185">Reference proteome</keyword>
<protein>
    <recommendedName>
        <fullName evidence="3">Nucleotidyltransferase family protein</fullName>
    </recommendedName>
</protein>
<evidence type="ECO:0000313" key="2">
    <source>
        <dbReference type="Proteomes" id="UP001500620"/>
    </source>
</evidence>
<reference evidence="2" key="1">
    <citation type="journal article" date="2019" name="Int. J. Syst. Evol. Microbiol.">
        <title>The Global Catalogue of Microorganisms (GCM) 10K type strain sequencing project: providing services to taxonomists for standard genome sequencing and annotation.</title>
        <authorList>
            <consortium name="The Broad Institute Genomics Platform"/>
            <consortium name="The Broad Institute Genome Sequencing Center for Infectious Disease"/>
            <person name="Wu L."/>
            <person name="Ma J."/>
        </authorList>
    </citation>
    <scope>NUCLEOTIDE SEQUENCE [LARGE SCALE GENOMIC DNA]</scope>
    <source>
        <strain evidence="2">JCM 17441</strain>
    </source>
</reference>
<dbReference type="Gene3D" id="3.30.460.40">
    <property type="match status" value="1"/>
</dbReference>
<gene>
    <name evidence="1" type="ORF">GCM10022255_013010</name>
</gene>
<name>A0ABP8CZY1_9ACTN</name>
<comment type="caution">
    <text evidence="1">The sequence shown here is derived from an EMBL/GenBank/DDBJ whole genome shotgun (WGS) entry which is preliminary data.</text>
</comment>
<organism evidence="1 2">
    <name type="scientific">Dactylosporangium darangshiense</name>
    <dbReference type="NCBI Taxonomy" id="579108"/>
    <lineage>
        <taxon>Bacteria</taxon>
        <taxon>Bacillati</taxon>
        <taxon>Actinomycetota</taxon>
        <taxon>Actinomycetes</taxon>
        <taxon>Micromonosporales</taxon>
        <taxon>Micromonosporaceae</taxon>
        <taxon>Dactylosporangium</taxon>
    </lineage>
</organism>